<protein>
    <submittedName>
        <fullName evidence="1">Uncharacterized protein</fullName>
    </submittedName>
</protein>
<evidence type="ECO:0000313" key="1">
    <source>
        <dbReference type="EMBL" id="GFQ67670.1"/>
    </source>
</evidence>
<sequence length="66" mass="8029">MLICGEYIFECIKFFCCVLWLYQNYIIIENRFCTELIYKCCLKRKSALKANYSEKALQHYNILEEL</sequence>
<evidence type="ECO:0000313" key="2">
    <source>
        <dbReference type="Proteomes" id="UP000887116"/>
    </source>
</evidence>
<name>A0A8X6K7J4_TRICU</name>
<organism evidence="1 2">
    <name type="scientific">Trichonephila clavata</name>
    <name type="common">Joro spider</name>
    <name type="synonym">Nephila clavata</name>
    <dbReference type="NCBI Taxonomy" id="2740835"/>
    <lineage>
        <taxon>Eukaryota</taxon>
        <taxon>Metazoa</taxon>
        <taxon>Ecdysozoa</taxon>
        <taxon>Arthropoda</taxon>
        <taxon>Chelicerata</taxon>
        <taxon>Arachnida</taxon>
        <taxon>Araneae</taxon>
        <taxon>Araneomorphae</taxon>
        <taxon>Entelegynae</taxon>
        <taxon>Araneoidea</taxon>
        <taxon>Nephilidae</taxon>
        <taxon>Trichonephila</taxon>
    </lineage>
</organism>
<gene>
    <name evidence="1" type="ORF">TNCT_155501</name>
</gene>
<dbReference type="Proteomes" id="UP000887116">
    <property type="component" value="Unassembled WGS sequence"/>
</dbReference>
<reference evidence="1" key="1">
    <citation type="submission" date="2020-07" db="EMBL/GenBank/DDBJ databases">
        <title>Multicomponent nature underlies the extraordinary mechanical properties of spider dragline silk.</title>
        <authorList>
            <person name="Kono N."/>
            <person name="Nakamura H."/>
            <person name="Mori M."/>
            <person name="Yoshida Y."/>
            <person name="Ohtoshi R."/>
            <person name="Malay A.D."/>
            <person name="Moran D.A.P."/>
            <person name="Tomita M."/>
            <person name="Numata K."/>
            <person name="Arakawa K."/>
        </authorList>
    </citation>
    <scope>NUCLEOTIDE SEQUENCE</scope>
</reference>
<proteinExistence type="predicted"/>
<dbReference type="EMBL" id="BMAO01000561">
    <property type="protein sequence ID" value="GFQ67670.1"/>
    <property type="molecule type" value="Genomic_DNA"/>
</dbReference>
<dbReference type="AlphaFoldDB" id="A0A8X6K7J4"/>
<comment type="caution">
    <text evidence="1">The sequence shown here is derived from an EMBL/GenBank/DDBJ whole genome shotgun (WGS) entry which is preliminary data.</text>
</comment>
<keyword evidence="2" id="KW-1185">Reference proteome</keyword>
<accession>A0A8X6K7J4</accession>